<keyword evidence="1" id="KW-0472">Membrane</keyword>
<sequence>MRYLYSNVKYVNFRFYLDKINIYHCLILVILSSHLTTGYYESKAGFVNQKSTYININNVHELFNIKKLLNEFNSPRLNKIPGVIELLARFNETCQRAANARKLGGQRNPFVVIESVYNAGRRTVTELVAHALGGAYCNNPPRIMQGLGTAFDGVLLRRKYYALSKYASANLVKEALPTQAVAMEKYYYDQACFTIAKNFMNKDDIPPKGDHIYSWPPDLLRPDMVFFLNFLKDPTTDEFTHRMIEIYKRMEPRIIEIDAADSVHGMANKIIREINRRTGDNYTVIPEFLQFT</sequence>
<accession>A0A1B6DJD4</accession>
<feature type="transmembrane region" description="Helical" evidence="1">
    <location>
        <begin position="20"/>
        <end position="40"/>
    </location>
</feature>
<dbReference type="EMBL" id="GEDC01011536">
    <property type="protein sequence ID" value="JAS25762.1"/>
    <property type="molecule type" value="Transcribed_RNA"/>
</dbReference>
<proteinExistence type="predicted"/>
<keyword evidence="1" id="KW-0812">Transmembrane</keyword>
<evidence type="ECO:0000313" key="2">
    <source>
        <dbReference type="EMBL" id="JAS25762.1"/>
    </source>
</evidence>
<keyword evidence="1" id="KW-1133">Transmembrane helix</keyword>
<dbReference type="InterPro" id="IPR027417">
    <property type="entry name" value="P-loop_NTPase"/>
</dbReference>
<dbReference type="Gene3D" id="3.40.50.300">
    <property type="entry name" value="P-loop containing nucleotide triphosphate hydrolases"/>
    <property type="match status" value="1"/>
</dbReference>
<dbReference type="AlphaFoldDB" id="A0A1B6DJD4"/>
<name>A0A1B6DJD4_9HEMI</name>
<evidence type="ECO:0000256" key="1">
    <source>
        <dbReference type="SAM" id="Phobius"/>
    </source>
</evidence>
<reference evidence="2" key="1">
    <citation type="submission" date="2015-12" db="EMBL/GenBank/DDBJ databases">
        <title>De novo transcriptome assembly of four potential Pierce s Disease insect vectors from Arizona vineyards.</title>
        <authorList>
            <person name="Tassone E.E."/>
        </authorList>
    </citation>
    <scope>NUCLEOTIDE SEQUENCE</scope>
</reference>
<protein>
    <submittedName>
        <fullName evidence="2">Uncharacterized protein</fullName>
    </submittedName>
</protein>
<gene>
    <name evidence="2" type="ORF">g.615</name>
</gene>
<dbReference type="SUPFAM" id="SSF52540">
    <property type="entry name" value="P-loop containing nucleoside triphosphate hydrolases"/>
    <property type="match status" value="1"/>
</dbReference>
<organism evidence="2">
    <name type="scientific">Clastoptera arizonana</name>
    <name type="common">Arizona spittle bug</name>
    <dbReference type="NCBI Taxonomy" id="38151"/>
    <lineage>
        <taxon>Eukaryota</taxon>
        <taxon>Metazoa</taxon>
        <taxon>Ecdysozoa</taxon>
        <taxon>Arthropoda</taxon>
        <taxon>Hexapoda</taxon>
        <taxon>Insecta</taxon>
        <taxon>Pterygota</taxon>
        <taxon>Neoptera</taxon>
        <taxon>Paraneoptera</taxon>
        <taxon>Hemiptera</taxon>
        <taxon>Auchenorrhyncha</taxon>
        <taxon>Cercopoidea</taxon>
        <taxon>Clastopteridae</taxon>
        <taxon>Clastoptera</taxon>
    </lineage>
</organism>